<reference evidence="2 3" key="1">
    <citation type="submission" date="2017-07" db="EMBL/GenBank/DDBJ databases">
        <title>Draft Genome Sequences of Select Purple Nonsulfur Bacteria.</title>
        <authorList>
            <person name="Lasarre B."/>
            <person name="Mckinlay J.B."/>
        </authorList>
    </citation>
    <scope>NUCLEOTIDE SEQUENCE [LARGE SCALE GENOMIC DNA]</scope>
    <source>
        <strain evidence="2 3">DSM 5909</strain>
    </source>
</reference>
<protein>
    <submittedName>
        <fullName evidence="2">Alpha-mannosyltransferase</fullName>
    </submittedName>
</protein>
<evidence type="ECO:0000259" key="1">
    <source>
        <dbReference type="Pfam" id="PF13439"/>
    </source>
</evidence>
<dbReference type="RefSeq" id="WP_111420820.1">
    <property type="nucleotide sequence ID" value="NZ_NPEX01000166.1"/>
</dbReference>
<keyword evidence="2" id="KW-0328">Glycosyltransferase</keyword>
<dbReference type="GO" id="GO:0016757">
    <property type="term" value="F:glycosyltransferase activity"/>
    <property type="evidence" value="ECO:0007669"/>
    <property type="project" value="UniProtKB-KW"/>
</dbReference>
<dbReference type="AlphaFoldDB" id="A0A327KVI1"/>
<dbReference type="Proteomes" id="UP000249130">
    <property type="component" value="Unassembled WGS sequence"/>
</dbReference>
<sequence length="351" mass="37712">MRILIATDAWHPQVNGVVRTLRSLAGAVESLGASIAFLTPEGLRTVALPSYPSIRLALPPPGEIARRIDAIGPDIVHVATEGPIGHLARRHCLRTGRRFTTSFHTRLADYAAARWPIPADVTWAWLRWFHNAGSATMAATPSLVAELQGRGFRKVMRWPRGVDVSLFRPRSEVDLGLPRPVFLSVGRVAVEKNLDAFLALDLPGSKVVVGDGPARAALAAAHPDALFLGERHGEALAEVYAAADVFVFPSRTDTFGLVLLEALASGLPVAGFPVAATRDVVGDAPVAVLDEDLRAACLAAAAIRPEPCRAYAMTLTWDESARRFLANLQGAGVWTEAQGRLGDRRSRLVRA</sequence>
<keyword evidence="2" id="KW-0808">Transferase</keyword>
<dbReference type="InterPro" id="IPR050194">
    <property type="entry name" value="Glycosyltransferase_grp1"/>
</dbReference>
<dbReference type="InterPro" id="IPR028098">
    <property type="entry name" value="Glyco_trans_4-like_N"/>
</dbReference>
<organism evidence="2 3">
    <name type="scientific">Rhodoplanes roseus</name>
    <dbReference type="NCBI Taxonomy" id="29409"/>
    <lineage>
        <taxon>Bacteria</taxon>
        <taxon>Pseudomonadati</taxon>
        <taxon>Pseudomonadota</taxon>
        <taxon>Alphaproteobacteria</taxon>
        <taxon>Hyphomicrobiales</taxon>
        <taxon>Nitrobacteraceae</taxon>
        <taxon>Rhodoplanes</taxon>
    </lineage>
</organism>
<dbReference type="Pfam" id="PF13692">
    <property type="entry name" value="Glyco_trans_1_4"/>
    <property type="match status" value="1"/>
</dbReference>
<dbReference type="Gene3D" id="3.40.50.2000">
    <property type="entry name" value="Glycogen Phosphorylase B"/>
    <property type="match status" value="2"/>
</dbReference>
<dbReference type="CDD" id="cd03814">
    <property type="entry name" value="GT4-like"/>
    <property type="match status" value="1"/>
</dbReference>
<dbReference type="PANTHER" id="PTHR45947">
    <property type="entry name" value="SULFOQUINOVOSYL TRANSFERASE SQD2"/>
    <property type="match status" value="1"/>
</dbReference>
<dbReference type="OrthoDB" id="9802525at2"/>
<feature type="domain" description="Glycosyltransferase subfamily 4-like N-terminal" evidence="1">
    <location>
        <begin position="14"/>
        <end position="165"/>
    </location>
</feature>
<evidence type="ECO:0000313" key="2">
    <source>
        <dbReference type="EMBL" id="RAI42086.1"/>
    </source>
</evidence>
<dbReference type="EMBL" id="NPEX01000166">
    <property type="protein sequence ID" value="RAI42086.1"/>
    <property type="molecule type" value="Genomic_DNA"/>
</dbReference>
<accession>A0A327KVI1</accession>
<dbReference type="Pfam" id="PF13439">
    <property type="entry name" value="Glyco_transf_4"/>
    <property type="match status" value="1"/>
</dbReference>
<evidence type="ECO:0000313" key="3">
    <source>
        <dbReference type="Proteomes" id="UP000249130"/>
    </source>
</evidence>
<comment type="caution">
    <text evidence="2">The sequence shown here is derived from an EMBL/GenBank/DDBJ whole genome shotgun (WGS) entry which is preliminary data.</text>
</comment>
<dbReference type="SUPFAM" id="SSF53756">
    <property type="entry name" value="UDP-Glycosyltransferase/glycogen phosphorylase"/>
    <property type="match status" value="1"/>
</dbReference>
<keyword evidence="3" id="KW-1185">Reference proteome</keyword>
<name>A0A327KVI1_9BRAD</name>
<dbReference type="PANTHER" id="PTHR45947:SF3">
    <property type="entry name" value="SULFOQUINOVOSYL TRANSFERASE SQD2"/>
    <property type="match status" value="1"/>
</dbReference>
<proteinExistence type="predicted"/>
<gene>
    <name evidence="2" type="ORF">CH341_20300</name>
</gene>